<dbReference type="InterPro" id="IPR043519">
    <property type="entry name" value="NT_sf"/>
</dbReference>
<dbReference type="SUPFAM" id="SSF81301">
    <property type="entry name" value="Nucleotidyltransferase"/>
    <property type="match status" value="1"/>
</dbReference>
<evidence type="ECO:0000313" key="3">
    <source>
        <dbReference type="Proteomes" id="UP000812966"/>
    </source>
</evidence>
<dbReference type="Proteomes" id="UP000812966">
    <property type="component" value="Unassembled WGS sequence"/>
</dbReference>
<feature type="region of interest" description="Disordered" evidence="1">
    <location>
        <begin position="130"/>
        <end position="163"/>
    </location>
</feature>
<organism evidence="2 3">
    <name type="scientific">Filobasidium floriforme</name>
    <dbReference type="NCBI Taxonomy" id="5210"/>
    <lineage>
        <taxon>Eukaryota</taxon>
        <taxon>Fungi</taxon>
        <taxon>Dikarya</taxon>
        <taxon>Basidiomycota</taxon>
        <taxon>Agaricomycotina</taxon>
        <taxon>Tremellomycetes</taxon>
        <taxon>Filobasidiales</taxon>
        <taxon>Filobasidiaceae</taxon>
        <taxon>Filobasidium</taxon>
    </lineage>
</organism>
<proteinExistence type="predicted"/>
<dbReference type="EMBL" id="JABELV010000042">
    <property type="protein sequence ID" value="KAG7561978.1"/>
    <property type="molecule type" value="Genomic_DNA"/>
</dbReference>
<evidence type="ECO:0000313" key="2">
    <source>
        <dbReference type="EMBL" id="KAG7561978.1"/>
    </source>
</evidence>
<dbReference type="Gene3D" id="3.30.460.10">
    <property type="entry name" value="Beta Polymerase, domain 2"/>
    <property type="match status" value="1"/>
</dbReference>
<dbReference type="OrthoDB" id="21330at2759"/>
<accession>A0A8K0NP04</accession>
<comment type="caution">
    <text evidence="2">The sequence shown here is derived from an EMBL/GenBank/DDBJ whole genome shotgun (WGS) entry which is preliminary data.</text>
</comment>
<dbReference type="AlphaFoldDB" id="A0A8K0NP04"/>
<protein>
    <submittedName>
        <fullName evidence="2">Uncharacterized protein</fullName>
    </submittedName>
</protein>
<reference evidence="2" key="1">
    <citation type="submission" date="2020-04" db="EMBL/GenBank/DDBJ databases">
        <title>Analysis of mating type loci in Filobasidium floriforme.</title>
        <authorList>
            <person name="Nowrousian M."/>
        </authorList>
    </citation>
    <scope>NUCLEOTIDE SEQUENCE</scope>
    <source>
        <strain evidence="2">CBS 6242</strain>
    </source>
</reference>
<feature type="region of interest" description="Disordered" evidence="1">
    <location>
        <begin position="208"/>
        <end position="230"/>
    </location>
</feature>
<sequence length="263" mass="29258">MTTRLSRTIRPAIQSLGIRRLHACTPLRNVEAIPESESSTQASQRSRAAEAKAKAWYLEEEDDLAPTLPSRSSSGPVFTTYNPMTTLPEPAADIPLQSLPHDVPEFARPLHAFLTENELFVPHTISFNRTEGSKASKSVAEFPNPQPERGKRRRSKSDSGEGIVVPGHEVGAFWDWVVVAQVAARGKGAVGRGERSIREFLYYNPLNAPARPRNPDKRPNLPRSNNPDSDWTLLDAGRGICINIMTAEGRERWGLEDAWKESR</sequence>
<evidence type="ECO:0000256" key="1">
    <source>
        <dbReference type="SAM" id="MobiDB-lite"/>
    </source>
</evidence>
<gene>
    <name evidence="2" type="ORF">FFLO_02618</name>
</gene>
<name>A0A8K0NP04_9TREE</name>
<keyword evidence="3" id="KW-1185">Reference proteome</keyword>